<feature type="domain" description="Nucleotidyl transferase" evidence="3">
    <location>
        <begin position="8"/>
        <end position="143"/>
    </location>
</feature>
<dbReference type="Pfam" id="PF00483">
    <property type="entry name" value="NTP_transferase"/>
    <property type="match status" value="1"/>
</dbReference>
<dbReference type="CDD" id="cd06422">
    <property type="entry name" value="NTP_transferase_like_1"/>
    <property type="match status" value="1"/>
</dbReference>
<proteinExistence type="predicted"/>
<dbReference type="InterPro" id="IPR054790">
    <property type="entry name" value="MurU"/>
</dbReference>
<sequence>MTAVLDTAMIFAAGRGERMRPLTDTCPKPLLEAGGKPLIVWQIERLAAAGFTTIVINHAWLGARIEAALGDGARWGVRLRYSAEGEALETAGGIAQALPLLTRADDPEAAGAARSPVFVAVSGDVFCEFDYASLRAHAARMAALDAPGLHLVMVPNPPFHPDGDFALAADGRLSLGTDAPRLTFGNIGLYDVRMFADLPRGTRRALTPYYRETIAAGRATGERYEGIWENVGTPAQLAGLDARLRAAR</sequence>
<evidence type="ECO:0000256" key="2">
    <source>
        <dbReference type="ARBA" id="ARBA00022695"/>
    </source>
</evidence>
<evidence type="ECO:0000313" key="4">
    <source>
        <dbReference type="EMBL" id="AJK47702.1"/>
    </source>
</evidence>
<keyword evidence="5" id="KW-1185">Reference proteome</keyword>
<dbReference type="AlphaFoldDB" id="A0A0B6RQS2"/>
<keyword evidence="2" id="KW-0548">Nucleotidyltransferase</keyword>
<dbReference type="EMBL" id="CP002580">
    <property type="protein sequence ID" value="AJK47702.1"/>
    <property type="molecule type" value="Genomic_DNA"/>
</dbReference>
<organism evidence="4 5">
    <name type="scientific">Burkholderia plantarii</name>
    <dbReference type="NCBI Taxonomy" id="41899"/>
    <lineage>
        <taxon>Bacteria</taxon>
        <taxon>Pseudomonadati</taxon>
        <taxon>Pseudomonadota</taxon>
        <taxon>Betaproteobacteria</taxon>
        <taxon>Burkholderiales</taxon>
        <taxon>Burkholderiaceae</taxon>
        <taxon>Burkholderia</taxon>
    </lineage>
</organism>
<dbReference type="SUPFAM" id="SSF53448">
    <property type="entry name" value="Nucleotide-diphospho-sugar transferases"/>
    <property type="match status" value="1"/>
</dbReference>
<dbReference type="PANTHER" id="PTHR43584">
    <property type="entry name" value="NUCLEOTIDYL TRANSFERASE"/>
    <property type="match status" value="1"/>
</dbReference>
<protein>
    <submittedName>
        <fullName evidence="4">Nucleotidyl transferase</fullName>
    </submittedName>
</protein>
<evidence type="ECO:0000256" key="1">
    <source>
        <dbReference type="ARBA" id="ARBA00022679"/>
    </source>
</evidence>
<dbReference type="Gene3D" id="3.90.550.10">
    <property type="entry name" value="Spore Coat Polysaccharide Biosynthesis Protein SpsA, Chain A"/>
    <property type="match status" value="1"/>
</dbReference>
<evidence type="ECO:0000313" key="5">
    <source>
        <dbReference type="Proteomes" id="UP000031838"/>
    </source>
</evidence>
<gene>
    <name evidence="4" type="ORF">BGL_1c32270</name>
</gene>
<dbReference type="KEGG" id="bgp:BGL_1c32270"/>
<accession>A0A0B6RQS2</accession>
<name>A0A0B6RQS2_BURPL</name>
<dbReference type="NCBIfam" id="NF045761">
    <property type="entry name" value="NAMPUrTaseMurU"/>
    <property type="match status" value="1"/>
</dbReference>
<reference evidence="5" key="1">
    <citation type="submission" date="2011-03" db="EMBL/GenBank/DDBJ databases">
        <authorList>
            <person name="Voget S."/>
            <person name="Streit W.R."/>
            <person name="Jaeger K.E."/>
            <person name="Daniel R."/>
        </authorList>
    </citation>
    <scope>NUCLEOTIDE SEQUENCE [LARGE SCALE GENOMIC DNA]</scope>
    <source>
        <strain evidence="5">PG1</strain>
    </source>
</reference>
<dbReference type="Proteomes" id="UP000031838">
    <property type="component" value="Chromosome 1"/>
</dbReference>
<dbReference type="InterPro" id="IPR029044">
    <property type="entry name" value="Nucleotide-diphossugar_trans"/>
</dbReference>
<dbReference type="GO" id="GO:0016779">
    <property type="term" value="F:nucleotidyltransferase activity"/>
    <property type="evidence" value="ECO:0007669"/>
    <property type="project" value="UniProtKB-KW"/>
</dbReference>
<dbReference type="PANTHER" id="PTHR43584:SF8">
    <property type="entry name" value="N-ACETYLMURAMATE ALPHA-1-PHOSPHATE URIDYLYLTRANSFERASE"/>
    <property type="match status" value="1"/>
</dbReference>
<evidence type="ECO:0000259" key="3">
    <source>
        <dbReference type="Pfam" id="PF00483"/>
    </source>
</evidence>
<dbReference type="InterPro" id="IPR050065">
    <property type="entry name" value="GlmU-like"/>
</dbReference>
<dbReference type="HOGENOM" id="CLU_029499_2_1_4"/>
<dbReference type="RefSeq" id="WP_042625978.1">
    <property type="nucleotide sequence ID" value="NZ_CP002580.1"/>
</dbReference>
<keyword evidence="1 4" id="KW-0808">Transferase</keyword>
<reference evidence="4 5" key="2">
    <citation type="journal article" date="2016" name="Appl. Microbiol. Biotechnol.">
        <title>Mutations improving production and secretion of extracellular lipase by Burkholderia glumae PG1.</title>
        <authorList>
            <person name="Knapp A."/>
            <person name="Voget S."/>
            <person name="Gao R."/>
            <person name="Zaburannyi N."/>
            <person name="Krysciak D."/>
            <person name="Breuer M."/>
            <person name="Hauer B."/>
            <person name="Streit W.R."/>
            <person name="Muller R."/>
            <person name="Daniel R."/>
            <person name="Jaeger K.E."/>
        </authorList>
    </citation>
    <scope>NUCLEOTIDE SEQUENCE [LARGE SCALE GENOMIC DNA]</scope>
    <source>
        <strain evidence="4 5">PG1</strain>
    </source>
</reference>
<dbReference type="InterPro" id="IPR005835">
    <property type="entry name" value="NTP_transferase_dom"/>
</dbReference>